<protein>
    <submittedName>
        <fullName evidence="1">Uncharacterized protein</fullName>
    </submittedName>
</protein>
<name>A0A8D9A3N4_9HEMI</name>
<dbReference type="EMBL" id="HBUF01551356">
    <property type="protein sequence ID" value="CAG6758993.1"/>
    <property type="molecule type" value="Transcribed_RNA"/>
</dbReference>
<dbReference type="AlphaFoldDB" id="A0A8D9A3N4"/>
<accession>A0A8D9A3N4</accession>
<reference evidence="1" key="1">
    <citation type="submission" date="2021-05" db="EMBL/GenBank/DDBJ databases">
        <authorList>
            <person name="Alioto T."/>
            <person name="Alioto T."/>
            <person name="Gomez Garrido J."/>
        </authorList>
    </citation>
    <scope>NUCLEOTIDE SEQUENCE</scope>
</reference>
<evidence type="ECO:0000313" key="1">
    <source>
        <dbReference type="EMBL" id="CAG6758993.1"/>
    </source>
</evidence>
<organism evidence="1">
    <name type="scientific">Cacopsylla melanoneura</name>
    <dbReference type="NCBI Taxonomy" id="428564"/>
    <lineage>
        <taxon>Eukaryota</taxon>
        <taxon>Metazoa</taxon>
        <taxon>Ecdysozoa</taxon>
        <taxon>Arthropoda</taxon>
        <taxon>Hexapoda</taxon>
        <taxon>Insecta</taxon>
        <taxon>Pterygota</taxon>
        <taxon>Neoptera</taxon>
        <taxon>Paraneoptera</taxon>
        <taxon>Hemiptera</taxon>
        <taxon>Sternorrhyncha</taxon>
        <taxon>Psylloidea</taxon>
        <taxon>Psyllidae</taxon>
        <taxon>Psyllinae</taxon>
        <taxon>Cacopsylla</taxon>
    </lineage>
</organism>
<proteinExistence type="predicted"/>
<sequence length="99" mass="11987">MKITCESRIGPYCRLWFERWIWPASAVEWQWLSILQEEKKCSHFLKIVDLGPVPCTTLHMKLDELTLCCNHRYLGPLDFFSFFFSNFDFQVFDIFFFKC</sequence>